<protein>
    <submittedName>
        <fullName evidence="2">Uncharacterized protein</fullName>
    </submittedName>
</protein>
<evidence type="ECO:0000313" key="2">
    <source>
        <dbReference type="EMBL" id="KAE9972890.1"/>
    </source>
</evidence>
<organism evidence="2 3">
    <name type="scientific">Venturia inaequalis</name>
    <name type="common">Apple scab fungus</name>
    <dbReference type="NCBI Taxonomy" id="5025"/>
    <lineage>
        <taxon>Eukaryota</taxon>
        <taxon>Fungi</taxon>
        <taxon>Dikarya</taxon>
        <taxon>Ascomycota</taxon>
        <taxon>Pezizomycotina</taxon>
        <taxon>Dothideomycetes</taxon>
        <taxon>Pleosporomycetidae</taxon>
        <taxon>Venturiales</taxon>
        <taxon>Venturiaceae</taxon>
        <taxon>Venturia</taxon>
    </lineage>
</organism>
<reference evidence="2 3" key="1">
    <citation type="submission" date="2018-12" db="EMBL/GenBank/DDBJ databases">
        <title>Venturia inaequalis Genome Resource.</title>
        <authorList>
            <person name="Lichtner F.J."/>
        </authorList>
    </citation>
    <scope>NUCLEOTIDE SEQUENCE [LARGE SCALE GENOMIC DNA]</scope>
    <source>
        <strain evidence="2 3">120213</strain>
    </source>
</reference>
<dbReference type="AlphaFoldDB" id="A0A8H3UML5"/>
<dbReference type="Proteomes" id="UP000447873">
    <property type="component" value="Unassembled WGS sequence"/>
</dbReference>
<gene>
    <name evidence="2" type="ORF">EG328_004698</name>
</gene>
<name>A0A8H3UML5_VENIN</name>
<sequence>MNHAFIVDKGECFDGLLRICSGPNRDLLGTGDRRTPTLAANSDRRPRPSLPNFGKIEFTSPSLGVLGCDEVQLKNVESVLALRHDNTETAQQLEDGIFDIETFFNTRIVPIPDVFQKGPIRKYCYLCRIVIS</sequence>
<feature type="region of interest" description="Disordered" evidence="1">
    <location>
        <begin position="30"/>
        <end position="51"/>
    </location>
</feature>
<dbReference type="EMBL" id="WNWS01000257">
    <property type="protein sequence ID" value="KAE9972890.1"/>
    <property type="molecule type" value="Genomic_DNA"/>
</dbReference>
<proteinExistence type="predicted"/>
<evidence type="ECO:0000313" key="3">
    <source>
        <dbReference type="Proteomes" id="UP000447873"/>
    </source>
</evidence>
<comment type="caution">
    <text evidence="2">The sequence shown here is derived from an EMBL/GenBank/DDBJ whole genome shotgun (WGS) entry which is preliminary data.</text>
</comment>
<evidence type="ECO:0000256" key="1">
    <source>
        <dbReference type="SAM" id="MobiDB-lite"/>
    </source>
</evidence>
<accession>A0A8H3UML5</accession>